<accession>A0A6G1LNH1</accession>
<reference evidence="3" key="1">
    <citation type="journal article" date="2020" name="Stud. Mycol.">
        <title>101 Dothideomycetes genomes: a test case for predicting lifestyles and emergence of pathogens.</title>
        <authorList>
            <person name="Haridas S."/>
            <person name="Albert R."/>
            <person name="Binder M."/>
            <person name="Bloem J."/>
            <person name="Labutti K."/>
            <person name="Salamov A."/>
            <person name="Andreopoulos B."/>
            <person name="Baker S."/>
            <person name="Barry K."/>
            <person name="Bills G."/>
            <person name="Bluhm B."/>
            <person name="Cannon C."/>
            <person name="Castanera R."/>
            <person name="Culley D."/>
            <person name="Daum C."/>
            <person name="Ezra D."/>
            <person name="Gonzalez J."/>
            <person name="Henrissat B."/>
            <person name="Kuo A."/>
            <person name="Liang C."/>
            <person name="Lipzen A."/>
            <person name="Lutzoni F."/>
            <person name="Magnuson J."/>
            <person name="Mondo S."/>
            <person name="Nolan M."/>
            <person name="Ohm R."/>
            <person name="Pangilinan J."/>
            <person name="Park H.-J."/>
            <person name="Ramirez L."/>
            <person name="Alfaro M."/>
            <person name="Sun H."/>
            <person name="Tritt A."/>
            <person name="Yoshinaga Y."/>
            <person name="Zwiers L.-H."/>
            <person name="Turgeon B."/>
            <person name="Goodwin S."/>
            <person name="Spatafora J."/>
            <person name="Crous P."/>
            <person name="Grigoriev I."/>
        </authorList>
    </citation>
    <scope>NUCLEOTIDE SEQUENCE</scope>
    <source>
        <strain evidence="3">CBS 116005</strain>
    </source>
</reference>
<proteinExistence type="predicted"/>
<feature type="compositionally biased region" description="Basic residues" evidence="2">
    <location>
        <begin position="71"/>
        <end position="84"/>
    </location>
</feature>
<feature type="compositionally biased region" description="Polar residues" evidence="2">
    <location>
        <begin position="1"/>
        <end position="15"/>
    </location>
</feature>
<feature type="region of interest" description="Disordered" evidence="2">
    <location>
        <begin position="1"/>
        <end position="146"/>
    </location>
</feature>
<dbReference type="AlphaFoldDB" id="A0A6G1LNH1"/>
<dbReference type="OrthoDB" id="5428925at2759"/>
<feature type="region of interest" description="Disordered" evidence="2">
    <location>
        <begin position="271"/>
        <end position="320"/>
    </location>
</feature>
<name>A0A6G1LNH1_9PEZI</name>
<keyword evidence="1" id="KW-0175">Coiled coil</keyword>
<feature type="region of interest" description="Disordered" evidence="2">
    <location>
        <begin position="562"/>
        <end position="606"/>
    </location>
</feature>
<gene>
    <name evidence="3" type="ORF">EJ03DRAFT_346749</name>
</gene>
<sequence>MDRSNNGAAGRSLNTDGVKEWDAGGRSSVESQSSKLQKKRSTVGVRNASQPLPPVSGRRQSVFAGNEKQRKGSLRNAVRKIFGRRSKEIEEPPQCSTPRHAYHRSESHALSPQPEEPEPRQDTIPHRTLSAPLQAHPAASSPRVRSPYAVEFPQSARLKPLNLGNPLPTPMSALKRRITLPSLLLNDDQAADLSRSIGLTDAPPIPGLAISGDTTPPDPEPATYGSFNPKRRSRSADDLKGALDSHRPSFPRQRSEEIRYWRGSVQPSILRASGFSSKMPRSEDIQEQQEDKTPTVATANPFEAAPSRPASTAQQPPRQSLLPADASIAAGSELSRDLEDRVAKLEAGLQSFQQSLQRLTTERNRPTVLVGTVPHGRRNSTDARTPSMLADTLSNFDSPAYQYDDPTPDIRPSTSPAPSTPIRSSAPPPFHLPAAAAPDPASHARRRSPSRVIPGSSARPPKIQDYTFRSLYEMLADERSARRNLERQLRGLRAEINDLHYQVSSVHSQRSSFVPSVVDPMVGSSRLQRLLVDAEGPGVVGGRGGAGDGGLGVMSRFSGSESGVGEWESRESLATTGGEYKTPGEGVYEGGEFPLGGGGGGEGVMF</sequence>
<organism evidence="3 4">
    <name type="scientific">Teratosphaeria nubilosa</name>
    <dbReference type="NCBI Taxonomy" id="161662"/>
    <lineage>
        <taxon>Eukaryota</taxon>
        <taxon>Fungi</taxon>
        <taxon>Dikarya</taxon>
        <taxon>Ascomycota</taxon>
        <taxon>Pezizomycotina</taxon>
        <taxon>Dothideomycetes</taxon>
        <taxon>Dothideomycetidae</taxon>
        <taxon>Mycosphaerellales</taxon>
        <taxon>Teratosphaeriaceae</taxon>
        <taxon>Teratosphaeria</taxon>
    </lineage>
</organism>
<evidence type="ECO:0000256" key="1">
    <source>
        <dbReference type="SAM" id="Coils"/>
    </source>
</evidence>
<feature type="compositionally biased region" description="Polar residues" evidence="2">
    <location>
        <begin position="309"/>
        <end position="318"/>
    </location>
</feature>
<keyword evidence="4" id="KW-1185">Reference proteome</keyword>
<feature type="coiled-coil region" evidence="1">
    <location>
        <begin position="475"/>
        <end position="502"/>
    </location>
</feature>
<evidence type="ECO:0000313" key="3">
    <source>
        <dbReference type="EMBL" id="KAF2774112.1"/>
    </source>
</evidence>
<evidence type="ECO:0000256" key="2">
    <source>
        <dbReference type="SAM" id="MobiDB-lite"/>
    </source>
</evidence>
<feature type="compositionally biased region" description="Low complexity" evidence="2">
    <location>
        <begin position="432"/>
        <end position="441"/>
    </location>
</feature>
<protein>
    <submittedName>
        <fullName evidence="3">Uncharacterized protein</fullName>
    </submittedName>
</protein>
<evidence type="ECO:0000313" key="4">
    <source>
        <dbReference type="Proteomes" id="UP000799436"/>
    </source>
</evidence>
<feature type="coiled-coil region" evidence="1">
    <location>
        <begin position="335"/>
        <end position="362"/>
    </location>
</feature>
<feature type="region of interest" description="Disordered" evidence="2">
    <location>
        <begin position="203"/>
        <end position="255"/>
    </location>
</feature>
<feature type="compositionally biased region" description="Gly residues" evidence="2">
    <location>
        <begin position="587"/>
        <end position="606"/>
    </location>
</feature>
<feature type="compositionally biased region" description="Basic and acidic residues" evidence="2">
    <location>
        <begin position="234"/>
        <end position="255"/>
    </location>
</feature>
<feature type="compositionally biased region" description="Basic and acidic residues" evidence="2">
    <location>
        <begin position="280"/>
        <end position="293"/>
    </location>
</feature>
<feature type="compositionally biased region" description="Polar residues" evidence="2">
    <location>
        <begin position="412"/>
        <end position="423"/>
    </location>
</feature>
<dbReference type="Proteomes" id="UP000799436">
    <property type="component" value="Unassembled WGS sequence"/>
</dbReference>
<dbReference type="EMBL" id="ML995808">
    <property type="protein sequence ID" value="KAF2774112.1"/>
    <property type="molecule type" value="Genomic_DNA"/>
</dbReference>
<feature type="region of interest" description="Disordered" evidence="2">
    <location>
        <begin position="370"/>
        <end position="461"/>
    </location>
</feature>